<dbReference type="SUPFAM" id="SSF74650">
    <property type="entry name" value="Galactose mutarotase-like"/>
    <property type="match status" value="1"/>
</dbReference>
<dbReference type="PANTHER" id="PTHR11122:SF13">
    <property type="entry name" value="GLUCOSE-6-PHOSPHATE 1-EPIMERASE"/>
    <property type="match status" value="1"/>
</dbReference>
<organism evidence="1 2">
    <name type="scientific">Spiroplasma sabaudiense Ar-1343</name>
    <dbReference type="NCBI Taxonomy" id="1276257"/>
    <lineage>
        <taxon>Bacteria</taxon>
        <taxon>Bacillati</taxon>
        <taxon>Mycoplasmatota</taxon>
        <taxon>Mollicutes</taxon>
        <taxon>Entomoplasmatales</taxon>
        <taxon>Spiroplasmataceae</taxon>
        <taxon>Spiroplasma</taxon>
    </lineage>
</organism>
<dbReference type="PATRIC" id="fig|1276257.3.peg.233"/>
<dbReference type="EMBL" id="CP006934">
    <property type="protein sequence ID" value="AHI53639.1"/>
    <property type="molecule type" value="Genomic_DNA"/>
</dbReference>
<dbReference type="GO" id="GO:0030246">
    <property type="term" value="F:carbohydrate binding"/>
    <property type="evidence" value="ECO:0007669"/>
    <property type="project" value="InterPro"/>
</dbReference>
<sequence length="286" mass="34237">MYNLNANNINLIIDTTTMEIRSLKLRGEEFTYQHTNSWQKNWPFLFPICGTLINNSFSHNGKIYKLNRHGFFRDLKEWNIIFETDDMVKFATQSNQRFLEIYPFEFEIVFTFKIVENTVITNFEVKNLSSENMYFSFGYHPAFLVEQNGWLEFSTPELFYTDNTNMLYLNRNPKEKFAFDKVEIKDINFSGSQFYWNQNLQSDFVTYSDKNKSFKLNLKGYPVCLLWSEENKADYICIEPWFGSADFADRKNNEISLKENIIKLEPLKIWKDEFKIELFTKEDFSC</sequence>
<dbReference type="HOGENOM" id="CLU_057834_1_0_14"/>
<dbReference type="Proteomes" id="UP000019265">
    <property type="component" value="Chromosome"/>
</dbReference>
<reference evidence="1 2" key="1">
    <citation type="journal article" date="2014" name="Genome Biol. Evol.">
        <title>Molecular evolution of the substrate utilization strategies and putative virulence factors in mosquito-associated Spiroplasma species.</title>
        <authorList>
            <person name="Chang T.H."/>
            <person name="Lo W.S."/>
            <person name="Ku C."/>
            <person name="Chen L.L."/>
            <person name="Kuo C.H."/>
        </authorList>
    </citation>
    <scope>NUCLEOTIDE SEQUENCE [LARGE SCALE GENOMIC DNA]</scope>
    <source>
        <strain evidence="1">Ar-1343</strain>
    </source>
</reference>
<dbReference type="STRING" id="1276257.SSABA_v1c02270"/>
<dbReference type="PANTHER" id="PTHR11122">
    <property type="entry name" value="APOSPORY-ASSOCIATED PROTEIN C-RELATED"/>
    <property type="match status" value="1"/>
</dbReference>
<proteinExistence type="predicted"/>
<name>W6AIV4_9MOLU</name>
<evidence type="ECO:0000313" key="2">
    <source>
        <dbReference type="Proteomes" id="UP000019265"/>
    </source>
</evidence>
<gene>
    <name evidence="1" type="ORF">SSABA_v1c02270</name>
</gene>
<accession>W6AIV4</accession>
<dbReference type="InterPro" id="IPR008183">
    <property type="entry name" value="Aldose_1/G6P_1-epimerase"/>
</dbReference>
<protein>
    <submittedName>
        <fullName evidence="1">Aldose 1-epimerase family protein</fullName>
    </submittedName>
</protein>
<dbReference type="InterPro" id="IPR014718">
    <property type="entry name" value="GH-type_carb-bd"/>
</dbReference>
<dbReference type="GO" id="GO:0005975">
    <property type="term" value="P:carbohydrate metabolic process"/>
    <property type="evidence" value="ECO:0007669"/>
    <property type="project" value="InterPro"/>
</dbReference>
<dbReference type="GO" id="GO:0016853">
    <property type="term" value="F:isomerase activity"/>
    <property type="evidence" value="ECO:0007669"/>
    <property type="project" value="InterPro"/>
</dbReference>
<dbReference type="InterPro" id="IPR011013">
    <property type="entry name" value="Gal_mutarotase_sf_dom"/>
</dbReference>
<dbReference type="Gene3D" id="2.70.98.10">
    <property type="match status" value="1"/>
</dbReference>
<dbReference type="Pfam" id="PF01263">
    <property type="entry name" value="Aldose_epim"/>
    <property type="match status" value="1"/>
</dbReference>
<evidence type="ECO:0000313" key="1">
    <source>
        <dbReference type="EMBL" id="AHI53639.1"/>
    </source>
</evidence>
<dbReference type="KEGG" id="ssab:SSABA_v1c02270"/>
<dbReference type="RefSeq" id="WP_025250775.1">
    <property type="nucleotide sequence ID" value="NZ_CP006934.1"/>
</dbReference>
<dbReference type="OrthoDB" id="9795355at2"/>
<dbReference type="AlphaFoldDB" id="W6AIV4"/>
<keyword evidence="2" id="KW-1185">Reference proteome</keyword>
<dbReference type="eggNOG" id="COG2017">
    <property type="taxonomic scope" value="Bacteria"/>
</dbReference>